<dbReference type="eggNOG" id="ENOG502Z8NY">
    <property type="taxonomic scope" value="Bacteria"/>
</dbReference>
<dbReference type="Pfam" id="PF20125">
    <property type="entry name" value="DUF6515"/>
    <property type="match status" value="1"/>
</dbReference>
<protein>
    <recommendedName>
        <fullName evidence="4">Orphan protein</fullName>
    </recommendedName>
</protein>
<evidence type="ECO:0008006" key="4">
    <source>
        <dbReference type="Google" id="ProtNLM"/>
    </source>
</evidence>
<dbReference type="Proteomes" id="UP000009049">
    <property type="component" value="Chromosome"/>
</dbReference>
<sequence length="181" mass="20893">MKTFHVSVAMILALLLWTPAETAAQSSRTVAVVEVDRPAKRKIRRKKRRAVRRTLRKLPRGTRTIVWRNVNYYPVRGRYYLARRGVYVRAFPPVGFRIRRLAVKPIRLVVRSRTFWFAEGVFYKKADDGFEVVPTPVGAVVPELPEEAEAIDMNGLASYELNDAIYREVADGYEIIELLDE</sequence>
<dbReference type="OrthoDB" id="952191at2"/>
<keyword evidence="3" id="KW-1185">Reference proteome</keyword>
<dbReference type="RefSeq" id="WP_015754477.1">
    <property type="nucleotide sequence ID" value="NC_013222.1"/>
</dbReference>
<dbReference type="AlphaFoldDB" id="A4CNB5"/>
<name>A4CNB5_ROBBH</name>
<feature type="chain" id="PRO_5002667599" description="Orphan protein" evidence="1">
    <location>
        <begin position="24"/>
        <end position="181"/>
    </location>
</feature>
<evidence type="ECO:0000256" key="1">
    <source>
        <dbReference type="SAM" id="SignalP"/>
    </source>
</evidence>
<reference evidence="2 3" key="1">
    <citation type="journal article" date="2009" name="J. Bacteriol.">
        <title>Complete genome sequence of Robiginitalea biformata HTCC2501.</title>
        <authorList>
            <person name="Oh H.M."/>
            <person name="Giovannoni S.J."/>
            <person name="Lee K."/>
            <person name="Ferriera S."/>
            <person name="Johnson J."/>
            <person name="Cho J.C."/>
        </authorList>
    </citation>
    <scope>NUCLEOTIDE SEQUENCE [LARGE SCALE GENOMIC DNA]</scope>
    <source>
        <strain evidence="3">ATCC BAA-864 / HTCC2501 / KCTC 12146</strain>
    </source>
</reference>
<evidence type="ECO:0000313" key="2">
    <source>
        <dbReference type="EMBL" id="EAR15157.1"/>
    </source>
</evidence>
<proteinExistence type="predicted"/>
<dbReference type="InterPro" id="IPR045398">
    <property type="entry name" value="DUF6515"/>
</dbReference>
<feature type="signal peptide" evidence="1">
    <location>
        <begin position="1"/>
        <end position="23"/>
    </location>
</feature>
<dbReference type="KEGG" id="rbi:RB2501_12542"/>
<dbReference type="HOGENOM" id="CLU_1487984_0_0_10"/>
<organism evidence="2 3">
    <name type="scientific">Robiginitalea biformata (strain ATCC BAA-864 / DSM 15991 / KCTC 12146 / HTCC2501)</name>
    <dbReference type="NCBI Taxonomy" id="313596"/>
    <lineage>
        <taxon>Bacteria</taxon>
        <taxon>Pseudomonadati</taxon>
        <taxon>Bacteroidota</taxon>
        <taxon>Flavobacteriia</taxon>
        <taxon>Flavobacteriales</taxon>
        <taxon>Flavobacteriaceae</taxon>
        <taxon>Robiginitalea</taxon>
    </lineage>
</organism>
<keyword evidence="1" id="KW-0732">Signal</keyword>
<dbReference type="STRING" id="313596.RB2501_12542"/>
<accession>A4CNB5</accession>
<gene>
    <name evidence="2" type="ordered locus">RB2501_12542</name>
</gene>
<dbReference type="EMBL" id="CP001712">
    <property type="protein sequence ID" value="EAR15157.1"/>
    <property type="molecule type" value="Genomic_DNA"/>
</dbReference>
<evidence type="ECO:0000313" key="3">
    <source>
        <dbReference type="Proteomes" id="UP000009049"/>
    </source>
</evidence>